<feature type="transmembrane region" description="Helical" evidence="7">
    <location>
        <begin position="288"/>
        <end position="310"/>
    </location>
</feature>
<dbReference type="InterPro" id="IPR020846">
    <property type="entry name" value="MFS_dom"/>
</dbReference>
<dbReference type="PANTHER" id="PTHR23502:SF7">
    <property type="entry name" value="DRUG_PROTON ANTIPORTER YHK8-RELATED"/>
    <property type="match status" value="1"/>
</dbReference>
<dbReference type="GO" id="GO:0042908">
    <property type="term" value="P:xenobiotic transport"/>
    <property type="evidence" value="ECO:0007669"/>
    <property type="project" value="UniProtKB-ARBA"/>
</dbReference>
<comment type="subcellular location">
    <subcellularLocation>
        <location evidence="1">Membrane</location>
        <topology evidence="1">Multi-pass membrane protein</topology>
    </subcellularLocation>
</comment>
<dbReference type="OMA" id="MYHKLGD"/>
<evidence type="ECO:0000256" key="6">
    <source>
        <dbReference type="SAM" id="MobiDB-lite"/>
    </source>
</evidence>
<dbReference type="Pfam" id="PF07690">
    <property type="entry name" value="MFS_1"/>
    <property type="match status" value="1"/>
</dbReference>
<dbReference type="GO" id="GO:0005886">
    <property type="term" value="C:plasma membrane"/>
    <property type="evidence" value="ECO:0007669"/>
    <property type="project" value="TreeGrafter"/>
</dbReference>
<protein>
    <recommendedName>
        <fullName evidence="8">Major facilitator superfamily (MFS) profile domain-containing protein</fullName>
    </recommendedName>
</protein>
<dbReference type="OrthoDB" id="3561359at2759"/>
<evidence type="ECO:0000256" key="7">
    <source>
        <dbReference type="SAM" id="Phobius"/>
    </source>
</evidence>
<accession>N1Q4J0</accession>
<feature type="region of interest" description="Disordered" evidence="6">
    <location>
        <begin position="1"/>
        <end position="125"/>
    </location>
</feature>
<keyword evidence="10" id="KW-1185">Reference proteome</keyword>
<evidence type="ECO:0000256" key="1">
    <source>
        <dbReference type="ARBA" id="ARBA00004141"/>
    </source>
</evidence>
<comment type="similarity">
    <text evidence="2">Belongs to the major facilitator superfamily.</text>
</comment>
<keyword evidence="4 7" id="KW-1133">Transmembrane helix</keyword>
<dbReference type="SUPFAM" id="SSF103473">
    <property type="entry name" value="MFS general substrate transporter"/>
    <property type="match status" value="1"/>
</dbReference>
<dbReference type="EMBL" id="KB446535">
    <property type="protein sequence ID" value="EME49715.1"/>
    <property type="molecule type" value="Genomic_DNA"/>
</dbReference>
<reference evidence="10" key="1">
    <citation type="journal article" date="2012" name="PLoS Genet.">
        <title>The genomes of the fungal plant pathogens Cladosporium fulvum and Dothistroma septosporum reveal adaptation to different hosts and lifestyles but also signatures of common ancestry.</title>
        <authorList>
            <person name="de Wit P.J.G.M."/>
            <person name="van der Burgt A."/>
            <person name="Oekmen B."/>
            <person name="Stergiopoulos I."/>
            <person name="Abd-Elsalam K.A."/>
            <person name="Aerts A.L."/>
            <person name="Bahkali A.H."/>
            <person name="Beenen H.G."/>
            <person name="Chettri P."/>
            <person name="Cox M.P."/>
            <person name="Datema E."/>
            <person name="de Vries R.P."/>
            <person name="Dhillon B."/>
            <person name="Ganley A.R."/>
            <person name="Griffiths S.A."/>
            <person name="Guo Y."/>
            <person name="Hamelin R.C."/>
            <person name="Henrissat B."/>
            <person name="Kabir M.S."/>
            <person name="Jashni M.K."/>
            <person name="Kema G."/>
            <person name="Klaubauf S."/>
            <person name="Lapidus A."/>
            <person name="Levasseur A."/>
            <person name="Lindquist E."/>
            <person name="Mehrabi R."/>
            <person name="Ohm R.A."/>
            <person name="Owen T.J."/>
            <person name="Salamov A."/>
            <person name="Schwelm A."/>
            <person name="Schijlen E."/>
            <person name="Sun H."/>
            <person name="van den Burg H.A."/>
            <person name="van Ham R.C.H.J."/>
            <person name="Zhang S."/>
            <person name="Goodwin S.B."/>
            <person name="Grigoriev I.V."/>
            <person name="Collemare J."/>
            <person name="Bradshaw R.E."/>
        </authorList>
    </citation>
    <scope>NUCLEOTIDE SEQUENCE [LARGE SCALE GENOMIC DNA]</scope>
    <source>
        <strain evidence="10">NZE10 / CBS 128990</strain>
    </source>
</reference>
<keyword evidence="5 7" id="KW-0472">Membrane</keyword>
<proteinExistence type="inferred from homology"/>
<dbReference type="GO" id="GO:0022857">
    <property type="term" value="F:transmembrane transporter activity"/>
    <property type="evidence" value="ECO:0007669"/>
    <property type="project" value="InterPro"/>
</dbReference>
<reference evidence="9 10" key="2">
    <citation type="journal article" date="2012" name="PLoS Pathog.">
        <title>Diverse lifestyles and strategies of plant pathogenesis encoded in the genomes of eighteen Dothideomycetes fungi.</title>
        <authorList>
            <person name="Ohm R.A."/>
            <person name="Feau N."/>
            <person name="Henrissat B."/>
            <person name="Schoch C.L."/>
            <person name="Horwitz B.A."/>
            <person name="Barry K.W."/>
            <person name="Condon B.J."/>
            <person name="Copeland A.C."/>
            <person name="Dhillon B."/>
            <person name="Glaser F."/>
            <person name="Hesse C.N."/>
            <person name="Kosti I."/>
            <person name="LaButti K."/>
            <person name="Lindquist E.A."/>
            <person name="Lucas S."/>
            <person name="Salamov A.A."/>
            <person name="Bradshaw R.E."/>
            <person name="Ciuffetti L."/>
            <person name="Hamelin R.C."/>
            <person name="Kema G.H.J."/>
            <person name="Lawrence C."/>
            <person name="Scott J.A."/>
            <person name="Spatafora J.W."/>
            <person name="Turgeon B.G."/>
            <person name="de Wit P.J.G.M."/>
            <person name="Zhong S."/>
            <person name="Goodwin S.B."/>
            <person name="Grigoriev I.V."/>
        </authorList>
    </citation>
    <scope>NUCLEOTIDE SEQUENCE [LARGE SCALE GENOMIC DNA]</scope>
    <source>
        <strain evidence="10">NZE10 / CBS 128990</strain>
    </source>
</reference>
<feature type="compositionally biased region" description="Low complexity" evidence="6">
    <location>
        <begin position="65"/>
        <end position="75"/>
    </location>
</feature>
<feature type="transmembrane region" description="Helical" evidence="7">
    <location>
        <begin position="472"/>
        <end position="496"/>
    </location>
</feature>
<feature type="transmembrane region" description="Helical" evidence="7">
    <location>
        <begin position="201"/>
        <end position="221"/>
    </location>
</feature>
<feature type="compositionally biased region" description="Basic and acidic residues" evidence="6">
    <location>
        <begin position="43"/>
        <end position="57"/>
    </location>
</feature>
<name>N1Q4J0_DOTSN</name>
<feature type="transmembrane region" description="Helical" evidence="7">
    <location>
        <begin position="227"/>
        <end position="249"/>
    </location>
</feature>
<evidence type="ECO:0000256" key="2">
    <source>
        <dbReference type="ARBA" id="ARBA00008335"/>
    </source>
</evidence>
<organism evidence="9 10">
    <name type="scientific">Dothistroma septosporum (strain NZE10 / CBS 128990)</name>
    <name type="common">Red band needle blight fungus</name>
    <name type="synonym">Mycosphaerella pini</name>
    <dbReference type="NCBI Taxonomy" id="675120"/>
    <lineage>
        <taxon>Eukaryota</taxon>
        <taxon>Fungi</taxon>
        <taxon>Dikarya</taxon>
        <taxon>Ascomycota</taxon>
        <taxon>Pezizomycotina</taxon>
        <taxon>Dothideomycetes</taxon>
        <taxon>Dothideomycetidae</taxon>
        <taxon>Mycosphaerellales</taxon>
        <taxon>Mycosphaerellaceae</taxon>
        <taxon>Dothistroma</taxon>
    </lineage>
</organism>
<dbReference type="PANTHER" id="PTHR23502">
    <property type="entry name" value="MAJOR FACILITATOR SUPERFAMILY"/>
    <property type="match status" value="1"/>
</dbReference>
<dbReference type="GO" id="GO:0140115">
    <property type="term" value="P:export across plasma membrane"/>
    <property type="evidence" value="ECO:0007669"/>
    <property type="project" value="UniProtKB-ARBA"/>
</dbReference>
<feature type="transmembrane region" description="Helical" evidence="7">
    <location>
        <begin position="166"/>
        <end position="189"/>
    </location>
</feature>
<dbReference type="InterPro" id="IPR036259">
    <property type="entry name" value="MFS_trans_sf"/>
</dbReference>
<feature type="compositionally biased region" description="Basic and acidic residues" evidence="6">
    <location>
        <begin position="16"/>
        <end position="36"/>
    </location>
</feature>
<keyword evidence="3 7" id="KW-0812">Transmembrane</keyword>
<evidence type="ECO:0000313" key="10">
    <source>
        <dbReference type="Proteomes" id="UP000016933"/>
    </source>
</evidence>
<evidence type="ECO:0000313" key="9">
    <source>
        <dbReference type="EMBL" id="EME49715.1"/>
    </source>
</evidence>
<dbReference type="eggNOG" id="KOG0255">
    <property type="taxonomic scope" value="Eukaryota"/>
</dbReference>
<dbReference type="AlphaFoldDB" id="N1Q4J0"/>
<evidence type="ECO:0000256" key="5">
    <source>
        <dbReference type="ARBA" id="ARBA00023136"/>
    </source>
</evidence>
<feature type="domain" description="Major facilitator superfamily (MFS) profile" evidence="8">
    <location>
        <begin position="136"/>
        <end position="564"/>
    </location>
</feature>
<dbReference type="PROSITE" id="PS00216">
    <property type="entry name" value="SUGAR_TRANSPORT_1"/>
    <property type="match status" value="1"/>
</dbReference>
<dbReference type="Gene3D" id="1.20.1250.20">
    <property type="entry name" value="MFS general substrate transporter like domains"/>
    <property type="match status" value="1"/>
</dbReference>
<feature type="transmembrane region" description="Helical" evidence="7">
    <location>
        <begin position="538"/>
        <end position="560"/>
    </location>
</feature>
<dbReference type="STRING" id="675120.N1Q4J0"/>
<dbReference type="CDD" id="cd17323">
    <property type="entry name" value="MFS_Tpo1_MDR_like"/>
    <property type="match status" value="1"/>
</dbReference>
<feature type="transmembrane region" description="Helical" evidence="7">
    <location>
        <begin position="261"/>
        <end position="282"/>
    </location>
</feature>
<feature type="transmembrane region" description="Helical" evidence="7">
    <location>
        <begin position="134"/>
        <end position="154"/>
    </location>
</feature>
<dbReference type="FunFam" id="1.20.1250.20:FF:000082">
    <property type="entry name" value="MFS multidrug transporter, putative"/>
    <property type="match status" value="1"/>
</dbReference>
<dbReference type="Proteomes" id="UP000016933">
    <property type="component" value="Unassembled WGS sequence"/>
</dbReference>
<feature type="transmembrane region" description="Helical" evidence="7">
    <location>
        <begin position="445"/>
        <end position="466"/>
    </location>
</feature>
<feature type="transmembrane region" description="Helical" evidence="7">
    <location>
        <begin position="404"/>
        <end position="424"/>
    </location>
</feature>
<dbReference type="PROSITE" id="PS50850">
    <property type="entry name" value="MFS"/>
    <property type="match status" value="1"/>
</dbReference>
<dbReference type="InterPro" id="IPR011701">
    <property type="entry name" value="MFS"/>
</dbReference>
<feature type="compositionally biased region" description="Low complexity" evidence="6">
    <location>
        <begin position="1"/>
        <end position="13"/>
    </location>
</feature>
<evidence type="ECO:0000256" key="3">
    <source>
        <dbReference type="ARBA" id="ARBA00022692"/>
    </source>
</evidence>
<dbReference type="InterPro" id="IPR005829">
    <property type="entry name" value="Sugar_transporter_CS"/>
</dbReference>
<evidence type="ECO:0000256" key="4">
    <source>
        <dbReference type="ARBA" id="ARBA00022989"/>
    </source>
</evidence>
<sequence>MAAAAPSSSEASPIDSKLDKDTIENEREAYESGVKEEVEDETSSDRARRLEKEDRTLRTPLQNARSRSSAPSIRSYRSHTDGYTHFNDGQDQEQPDDKSGNQDGGTDTSKEFEVTFDGDSDPYNPKNRPTARKWLIVIIVSASSLCVTCASALYTSTYRQLEMEFHVSRVVATLGLTTFVCGLGLGPMVLSPLSEFYGRRIIYLCAFGMYFIWLIPCALANNITCMLFVRFLDGLAGSAFLSVAGGTVGDMFHKHQLSAPMMVYTASPFVGPEVGPVIGGFINQFANWRWSFWVLVIWAGLQWLLIFALVPETYAPVLLRRKAVKLRQETGEYRWQAPIEVMKKTVAKTIVWSCIRPFQLLFFEQMVLNLCLLSAILLGILYLFFGAFALVFETNHDFNQWQTGLSFLGIFVGMLAGVSADPLWRRNYTRLVDKNGGKSEPEFRLPPTIVGAMIVPISLFGFGWTTYRRVHWIVPIIFSGLFGVGNIWCFSGIFTFLVEAYPLYAASALAANSFARSSFAAAFPLFGVQMYNKLGYQWASSLLAFIALAMMPFPILFFRIGKRLRAKSRFAQAK</sequence>
<evidence type="ECO:0000259" key="8">
    <source>
        <dbReference type="PROSITE" id="PS50850"/>
    </source>
</evidence>
<dbReference type="HOGENOM" id="CLU_008455_11_5_1"/>
<gene>
    <name evidence="9" type="ORF">DOTSEDRAFT_68480</name>
</gene>
<feature type="transmembrane region" description="Helical" evidence="7">
    <location>
        <begin position="366"/>
        <end position="392"/>
    </location>
</feature>